<organism evidence="2 3">
    <name type="scientific">Albidovulum sediminis</name>
    <dbReference type="NCBI Taxonomy" id="3066345"/>
    <lineage>
        <taxon>Bacteria</taxon>
        <taxon>Pseudomonadati</taxon>
        <taxon>Pseudomonadota</taxon>
        <taxon>Alphaproteobacteria</taxon>
        <taxon>Rhodobacterales</taxon>
        <taxon>Paracoccaceae</taxon>
        <taxon>Albidovulum</taxon>
    </lineage>
</organism>
<evidence type="ECO:0000313" key="3">
    <source>
        <dbReference type="Proteomes" id="UP001205601"/>
    </source>
</evidence>
<comment type="caution">
    <text evidence="2">The sequence shown here is derived from an EMBL/GenBank/DDBJ whole genome shotgun (WGS) entry which is preliminary data.</text>
</comment>
<dbReference type="InterPro" id="IPR050789">
    <property type="entry name" value="Diverse_Enzym_Activities"/>
</dbReference>
<sequence>MAGHVRSDGFTVPRTARELGIMQGFPPPPEKIPTASNWDLAPFNRHTFLNVRSFVPTVDVRADPAAGRPLPRGERDVADLTFLARDGTVKTVAQMLAETYTDGFIALSHGRVVTEQYFNDMTPATLHLSQSVAKSVVGILAGVLWGEGLLDPSAPLTEYVPELARCGYLGATVGDVLDMQSGVRFVEEYADPESDIGQLDIASGWKPAPPHYTGPTTLRDQILGLRQTRPHGEVFEYRSIETDVLAWAMERAAGQGLADLLSDRIWTRIGAERDASFTVDRAGTALADGGFNATLRDYARFALMVAAGGQWDGRRIVPEAWVEDIARCEPAKFRGDYRLLAPNGAYRRKWWVMDADHGDFTARGIFGQMIYIDRSTDFVAVKLSTWPDYLIPAFTADALAGMRAIRDICR</sequence>
<dbReference type="EMBL" id="JAOCQF010000001">
    <property type="protein sequence ID" value="MCT8328103.1"/>
    <property type="molecule type" value="Genomic_DNA"/>
</dbReference>
<dbReference type="Gene3D" id="3.40.710.10">
    <property type="entry name" value="DD-peptidase/beta-lactamase superfamily"/>
    <property type="match status" value="1"/>
</dbReference>
<dbReference type="InterPro" id="IPR012338">
    <property type="entry name" value="Beta-lactam/transpept-like"/>
</dbReference>
<evidence type="ECO:0000259" key="1">
    <source>
        <dbReference type="Pfam" id="PF00144"/>
    </source>
</evidence>
<feature type="domain" description="Beta-lactamase-related" evidence="1">
    <location>
        <begin position="105"/>
        <end position="387"/>
    </location>
</feature>
<proteinExistence type="predicted"/>
<dbReference type="Proteomes" id="UP001205601">
    <property type="component" value="Unassembled WGS sequence"/>
</dbReference>
<gene>
    <name evidence="2" type="ORF">N5I32_01095</name>
</gene>
<name>A0ABT2NGQ8_9RHOB</name>
<dbReference type="PANTHER" id="PTHR43283">
    <property type="entry name" value="BETA-LACTAMASE-RELATED"/>
    <property type="match status" value="1"/>
</dbReference>
<dbReference type="SUPFAM" id="SSF56601">
    <property type="entry name" value="beta-lactamase/transpeptidase-like"/>
    <property type="match status" value="1"/>
</dbReference>
<evidence type="ECO:0000313" key="2">
    <source>
        <dbReference type="EMBL" id="MCT8328103.1"/>
    </source>
</evidence>
<protein>
    <submittedName>
        <fullName evidence="2">Beta-lactamase family protein</fullName>
    </submittedName>
</protein>
<dbReference type="PANTHER" id="PTHR43283:SF7">
    <property type="entry name" value="BETA-LACTAMASE-RELATED DOMAIN-CONTAINING PROTEIN"/>
    <property type="match status" value="1"/>
</dbReference>
<keyword evidence="3" id="KW-1185">Reference proteome</keyword>
<reference evidence="3" key="1">
    <citation type="submission" date="2023-07" db="EMBL/GenBank/DDBJ databases">
        <title>Defluviimonas sediminis sp. nov., isolated from mangrove sediment.</title>
        <authorList>
            <person name="Liu L."/>
            <person name="Li J."/>
            <person name="Huang Y."/>
            <person name="Pan J."/>
            <person name="Li M."/>
        </authorList>
    </citation>
    <scope>NUCLEOTIDE SEQUENCE [LARGE SCALE GENOMIC DNA]</scope>
    <source>
        <strain evidence="3">FT324</strain>
    </source>
</reference>
<dbReference type="Pfam" id="PF00144">
    <property type="entry name" value="Beta-lactamase"/>
    <property type="match status" value="1"/>
</dbReference>
<dbReference type="RefSeq" id="WP_261493547.1">
    <property type="nucleotide sequence ID" value="NZ_JAOCQF010000001.1"/>
</dbReference>
<dbReference type="InterPro" id="IPR001466">
    <property type="entry name" value="Beta-lactam-related"/>
</dbReference>
<accession>A0ABT2NGQ8</accession>